<evidence type="ECO:0000313" key="4">
    <source>
        <dbReference type="EMBL" id="BAF16454.1"/>
    </source>
</evidence>
<dbReference type="PANTHER" id="PTHR10788:SF14">
    <property type="entry name" value="ALPHA,ALPHA-TREHALOSE-PHOSPHATE SYNTHASE [UDP-FORMING] 9-RELATED"/>
    <property type="match status" value="1"/>
</dbReference>
<protein>
    <recommendedName>
        <fullName evidence="3">Trehalose 6-phosphate phosphatase</fullName>
        <ecNumber evidence="3">3.1.3.12</ecNumber>
    </recommendedName>
</protein>
<dbReference type="FunFam" id="3.40.50.1000:FF:000052">
    <property type="entry name" value="Alpha,alpha-trehalose-phosphate synthase [UDP-forming] 6"/>
    <property type="match status" value="1"/>
</dbReference>
<comment type="similarity">
    <text evidence="2">In the C-terminal section; belongs to the trehalose phosphatase family.</text>
</comment>
<dbReference type="KEGG" id="dosa:Os05g0128900"/>
<dbReference type="InterPro" id="IPR003337">
    <property type="entry name" value="Trehalose_PPase"/>
</dbReference>
<dbReference type="HOGENOM" id="CLU_079751_0_0_1"/>
<comment type="pathway">
    <text evidence="3">Glycan biosynthesis; trehalose biosynthesis.</text>
</comment>
<reference evidence="4 5" key="1">
    <citation type="journal article" date="2005" name="Nature">
        <title>The map-based sequence of the rice genome.</title>
        <authorList>
            <consortium name="International rice genome sequencing project (IRGSP)"/>
            <person name="Matsumoto T."/>
            <person name="Wu J."/>
            <person name="Kanamori H."/>
            <person name="Katayose Y."/>
            <person name="Fujisawa M."/>
            <person name="Namiki N."/>
            <person name="Mizuno H."/>
            <person name="Yamamoto K."/>
            <person name="Antonio B.A."/>
            <person name="Baba T."/>
            <person name="Sakata K."/>
            <person name="Nagamura Y."/>
            <person name="Aoki H."/>
            <person name="Arikawa K."/>
            <person name="Arita K."/>
            <person name="Bito T."/>
            <person name="Chiden Y."/>
            <person name="Fujitsuka N."/>
            <person name="Fukunaka R."/>
            <person name="Hamada M."/>
            <person name="Harada C."/>
            <person name="Hayashi A."/>
            <person name="Hijishita S."/>
            <person name="Honda M."/>
            <person name="Hosokawa S."/>
            <person name="Ichikawa Y."/>
            <person name="Idonuma A."/>
            <person name="Iijima M."/>
            <person name="Ikeda M."/>
            <person name="Ikeno M."/>
            <person name="Ito K."/>
            <person name="Ito S."/>
            <person name="Ito T."/>
            <person name="Ito Y."/>
            <person name="Ito Y."/>
            <person name="Iwabuchi A."/>
            <person name="Kamiya K."/>
            <person name="Karasawa W."/>
            <person name="Kurita K."/>
            <person name="Katagiri S."/>
            <person name="Kikuta A."/>
            <person name="Kobayashi H."/>
            <person name="Kobayashi N."/>
            <person name="Machita K."/>
            <person name="Maehara T."/>
            <person name="Masukawa M."/>
            <person name="Mizubayashi T."/>
            <person name="Mukai Y."/>
            <person name="Nagasaki H."/>
            <person name="Nagata Y."/>
            <person name="Naito S."/>
            <person name="Nakashima M."/>
            <person name="Nakama Y."/>
            <person name="Nakamichi Y."/>
            <person name="Nakamura M."/>
            <person name="Meguro A."/>
            <person name="Negishi M."/>
            <person name="Ohta I."/>
            <person name="Ohta T."/>
            <person name="Okamoto M."/>
            <person name="Ono N."/>
            <person name="Saji S."/>
            <person name="Sakaguchi M."/>
            <person name="Sakai K."/>
            <person name="Shibata M."/>
            <person name="Shimokawa T."/>
            <person name="Song J."/>
            <person name="Takazaki Y."/>
            <person name="Terasawa K."/>
            <person name="Tsugane M."/>
            <person name="Tsuji K."/>
            <person name="Ueda S."/>
            <person name="Waki K."/>
            <person name="Yamagata H."/>
            <person name="Yamamoto M."/>
            <person name="Yamamoto S."/>
            <person name="Yamane H."/>
            <person name="Yoshiki S."/>
            <person name="Yoshihara R."/>
            <person name="Yukawa K."/>
            <person name="Zhong H."/>
            <person name="Yano M."/>
            <person name="Yuan Q."/>
            <person name="Ouyang S."/>
            <person name="Liu J."/>
            <person name="Jones K.M."/>
            <person name="Gansberger K."/>
            <person name="Moffat K."/>
            <person name="Hill J."/>
            <person name="Bera J."/>
            <person name="Fadrosh D."/>
            <person name="Jin S."/>
            <person name="Johri S."/>
            <person name="Kim M."/>
            <person name="Overton L."/>
            <person name="Reardon M."/>
            <person name="Tsitrin T."/>
            <person name="Vuong H."/>
            <person name="Weaver B."/>
            <person name="Ciecko A."/>
            <person name="Tallon L."/>
            <person name="Jackson J."/>
            <person name="Pai G."/>
            <person name="Aken S.V."/>
            <person name="Utterback T."/>
            <person name="Reidmuller S."/>
            <person name="Feldblyum T."/>
            <person name="Hsiao J."/>
            <person name="Zismann V."/>
            <person name="Iobst S."/>
            <person name="de Vazeille A.R."/>
            <person name="Buell C.R."/>
            <person name="Ying K."/>
            <person name="Li Y."/>
            <person name="Lu T."/>
            <person name="Huang Y."/>
            <person name="Zhao Q."/>
            <person name="Feng Q."/>
            <person name="Zhang L."/>
            <person name="Zhu J."/>
            <person name="Weng Q."/>
            <person name="Mu J."/>
            <person name="Lu Y."/>
            <person name="Fan D."/>
            <person name="Liu Y."/>
            <person name="Guan J."/>
            <person name="Zhang Y."/>
            <person name="Yu S."/>
            <person name="Liu X."/>
            <person name="Zhang Y."/>
            <person name="Hong G."/>
            <person name="Han B."/>
            <person name="Choisne N."/>
            <person name="Demange N."/>
            <person name="Orjeda G."/>
            <person name="Samain S."/>
            <person name="Cattolico L."/>
            <person name="Pelletier E."/>
            <person name="Couloux A."/>
            <person name="Segurens B."/>
            <person name="Wincker P."/>
            <person name="D'Hont A."/>
            <person name="Scarpelli C."/>
            <person name="Weissenbach J."/>
            <person name="Salanoubat M."/>
            <person name="Quetier F."/>
            <person name="Yu Y."/>
            <person name="Kim H.R."/>
            <person name="Rambo T."/>
            <person name="Currie J."/>
            <person name="Collura K."/>
            <person name="Luo M."/>
            <person name="Yang T."/>
            <person name="Ammiraju J.S.S."/>
            <person name="Engler F."/>
            <person name="Soderlund C."/>
            <person name="Wing R.A."/>
            <person name="Palmer L.E."/>
            <person name="de la Bastide M."/>
            <person name="Spiegel L."/>
            <person name="Nascimento L."/>
            <person name="Zutavern T."/>
            <person name="O'Shaughnessy A."/>
            <person name="Dike S."/>
            <person name="Dedhia N."/>
            <person name="Preston R."/>
            <person name="Balija V."/>
            <person name="McCombie W.R."/>
            <person name="Chow T."/>
            <person name="Chen H."/>
            <person name="Chung M."/>
            <person name="Chen C."/>
            <person name="Shaw J."/>
            <person name="Wu H."/>
            <person name="Hsiao K."/>
            <person name="Chao Y."/>
            <person name="Chu M."/>
            <person name="Cheng C."/>
            <person name="Hour A."/>
            <person name="Lee P."/>
            <person name="Lin S."/>
            <person name="Lin Y."/>
            <person name="Liou J."/>
            <person name="Liu S."/>
            <person name="Hsing Y."/>
            <person name="Raghuvanshi S."/>
            <person name="Mohanty A."/>
            <person name="Bharti A.K."/>
            <person name="Gaur A."/>
            <person name="Gupta V."/>
            <person name="Kumar D."/>
            <person name="Ravi V."/>
            <person name="Vij S."/>
            <person name="Kapur A."/>
            <person name="Khurana P."/>
            <person name="Khurana P."/>
            <person name="Khurana J.P."/>
            <person name="Tyagi A.K."/>
            <person name="Gaikwad K."/>
            <person name="Singh A."/>
            <person name="Dalal V."/>
            <person name="Srivastava S."/>
            <person name="Dixit A."/>
            <person name="Pal A.K."/>
            <person name="Ghazi I.A."/>
            <person name="Yadav M."/>
            <person name="Pandit A."/>
            <person name="Bhargava A."/>
            <person name="Sureshbabu K."/>
            <person name="Batra K."/>
            <person name="Sharma T.R."/>
            <person name="Mohapatra T."/>
            <person name="Singh N.K."/>
            <person name="Messing J."/>
            <person name="Nelson A.B."/>
            <person name="Fuks G."/>
            <person name="Kavchok S."/>
            <person name="Keizer G."/>
            <person name="Linton E."/>
            <person name="Llaca V."/>
            <person name="Song R."/>
            <person name="Tanyolac B."/>
            <person name="Young S."/>
            <person name="Ho-Il K."/>
            <person name="Hahn J.H."/>
            <person name="Sangsakoo G."/>
            <person name="Vanavichit A."/>
            <person name="de Mattos Luiz.A.T."/>
            <person name="Zimmer P.D."/>
            <person name="Malone G."/>
            <person name="Dellagostin O."/>
            <person name="de Oliveira A.C."/>
            <person name="Bevan M."/>
            <person name="Bancroft I."/>
            <person name="Minx P."/>
            <person name="Cordum H."/>
            <person name="Wilson R."/>
            <person name="Cheng Z."/>
            <person name="Jin W."/>
            <person name="Jiang J."/>
            <person name="Leong S.A."/>
            <person name="Iwama H."/>
            <person name="Gojobori T."/>
            <person name="Itoh T."/>
            <person name="Niimura Y."/>
            <person name="Fujii Y."/>
            <person name="Habara T."/>
            <person name="Sakai H."/>
            <person name="Sato Y."/>
            <person name="Wilson G."/>
            <person name="Kumar K."/>
            <person name="McCouch S."/>
            <person name="Juretic N."/>
            <person name="Hoen D."/>
            <person name="Wright S."/>
            <person name="Bruskiewich R."/>
            <person name="Bureau T."/>
            <person name="Miyao A."/>
            <person name="Hirochika H."/>
            <person name="Nishikawa T."/>
            <person name="Kadowaki K."/>
            <person name="Sugiura M."/>
            <person name="Burr B."/>
            <person name="Sasaki T."/>
        </authorList>
    </citation>
    <scope>NUCLEOTIDE SEQUENCE [LARGE SCALE GENOMIC DNA]</scope>
    <source>
        <strain evidence="5">cv. Nipponbare</strain>
    </source>
</reference>
<comment type="catalytic activity">
    <reaction evidence="3">
        <text>alpha,alpha-trehalose 6-phosphate + H2O = alpha,alpha-trehalose + phosphate</text>
        <dbReference type="Rhea" id="RHEA:23420"/>
        <dbReference type="ChEBI" id="CHEBI:15377"/>
        <dbReference type="ChEBI" id="CHEBI:16551"/>
        <dbReference type="ChEBI" id="CHEBI:43474"/>
        <dbReference type="ChEBI" id="CHEBI:58429"/>
        <dbReference type="EC" id="3.1.3.12"/>
    </reaction>
</comment>
<dbReference type="GO" id="GO:0005992">
    <property type="term" value="P:trehalose biosynthetic process"/>
    <property type="evidence" value="ECO:0007669"/>
    <property type="project" value="UniProtKB-UniPathway"/>
</dbReference>
<dbReference type="PANTHER" id="PTHR10788">
    <property type="entry name" value="TREHALOSE-6-PHOSPHATE SYNTHASE"/>
    <property type="match status" value="1"/>
</dbReference>
<dbReference type="Proteomes" id="UP000000763">
    <property type="component" value="Chromosome 5"/>
</dbReference>
<dbReference type="InterPro" id="IPR001830">
    <property type="entry name" value="Glyco_trans_20"/>
</dbReference>
<evidence type="ECO:0000256" key="2">
    <source>
        <dbReference type="ARBA" id="ARBA00006330"/>
    </source>
</evidence>
<evidence type="ECO:0000256" key="3">
    <source>
        <dbReference type="RuleBase" id="RU361117"/>
    </source>
</evidence>
<dbReference type="SUPFAM" id="SSF56784">
    <property type="entry name" value="HAD-like"/>
    <property type="match status" value="1"/>
</dbReference>
<dbReference type="FunFam" id="3.30.70.1020:FF:000002">
    <property type="entry name" value="Trehalose-6-phosphate synthase 2"/>
    <property type="match status" value="1"/>
</dbReference>
<gene>
    <name evidence="4" type="ordered locus">Os05g0128900</name>
</gene>
<dbReference type="GO" id="GO:0004805">
    <property type="term" value="F:trehalose-phosphatase activity"/>
    <property type="evidence" value="ECO:0007669"/>
    <property type="project" value="UniProtKB-EC"/>
</dbReference>
<accession>Q0DL19</accession>
<dbReference type="EC" id="3.1.3.12" evidence="3"/>
<dbReference type="Gene3D" id="3.40.50.1000">
    <property type="entry name" value="HAD superfamily/HAD-like"/>
    <property type="match status" value="1"/>
</dbReference>
<proteinExistence type="inferred from homology"/>
<name>Q0DL19_ORYSJ</name>
<comment type="similarity">
    <text evidence="1">In the N-terminal section; belongs to the glycosyltransferase 20 family.</text>
</comment>
<comment type="function">
    <text evidence="3">Removes the phosphate from trehalose 6-phosphate to produce free trehalose.</text>
</comment>
<dbReference type="AlphaFoldDB" id="Q0DL19"/>
<sequence length="235" mass="26266">MALNLLNQAVLQRSLIRVNLLLTVAIGRLGQICKWNKAAEWESSYPNHDFEWKHIAEPIMQVYTETIDGSSIEPKESALLWHYLDADHDFGSCQAKELLGHLERVLSNEPVVVKCGHYIVEVKPQGVSKGLVVDKVIHRLMNNGKTLDFVVCIGNDRSDEDMFKSIDSMTSSSAFPAVPEVFACSVGQKPSKAKYYVDNVGEVVRLLKNVAGISSHREAVSHGRVIFRDVIDYVD</sequence>
<dbReference type="Pfam" id="PF02358">
    <property type="entry name" value="Trehalose_PPase"/>
    <property type="match status" value="1"/>
</dbReference>
<comment type="similarity">
    <text evidence="3">Belongs to the trehalose phosphatase family.</text>
</comment>
<dbReference type="InterPro" id="IPR023214">
    <property type="entry name" value="HAD_sf"/>
</dbReference>
<dbReference type="InterPro" id="IPR036412">
    <property type="entry name" value="HAD-like_sf"/>
</dbReference>
<dbReference type="EMBL" id="AP008211">
    <property type="protein sequence ID" value="BAF16454.1"/>
    <property type="molecule type" value="Genomic_DNA"/>
</dbReference>
<organism evidence="4 5">
    <name type="scientific">Oryza sativa subsp. japonica</name>
    <name type="common">Rice</name>
    <dbReference type="NCBI Taxonomy" id="39947"/>
    <lineage>
        <taxon>Eukaryota</taxon>
        <taxon>Viridiplantae</taxon>
        <taxon>Streptophyta</taxon>
        <taxon>Embryophyta</taxon>
        <taxon>Tracheophyta</taxon>
        <taxon>Spermatophyta</taxon>
        <taxon>Magnoliopsida</taxon>
        <taxon>Liliopsida</taxon>
        <taxon>Poales</taxon>
        <taxon>Poaceae</taxon>
        <taxon>BOP clade</taxon>
        <taxon>Oryzoideae</taxon>
        <taxon>Oryzeae</taxon>
        <taxon>Oryzinae</taxon>
        <taxon>Oryza</taxon>
        <taxon>Oryza sativa</taxon>
    </lineage>
</organism>
<dbReference type="NCBIfam" id="TIGR00685">
    <property type="entry name" value="T6PP"/>
    <property type="match status" value="1"/>
</dbReference>
<comment type="cofactor">
    <cofactor evidence="3">
        <name>a divalent metal cation</name>
        <dbReference type="ChEBI" id="CHEBI:60240"/>
    </cofactor>
</comment>
<evidence type="ECO:0000256" key="1">
    <source>
        <dbReference type="ARBA" id="ARBA00005409"/>
    </source>
</evidence>
<dbReference type="UniPathway" id="UPA00299"/>
<evidence type="ECO:0000313" key="5">
    <source>
        <dbReference type="Proteomes" id="UP000000763"/>
    </source>
</evidence>
<keyword evidence="3" id="KW-0378">Hydrolase</keyword>
<reference evidence="5" key="2">
    <citation type="journal article" date="2008" name="Nucleic Acids Res.">
        <title>The rice annotation project database (RAP-DB): 2008 update.</title>
        <authorList>
            <consortium name="The rice annotation project (RAP)"/>
        </authorList>
    </citation>
    <scope>GENOME REANNOTATION</scope>
    <source>
        <strain evidence="5">cv. Nipponbare</strain>
    </source>
</reference>